<dbReference type="Gene3D" id="3.30.200.20">
    <property type="entry name" value="Phosphorylase Kinase, domain 1"/>
    <property type="match status" value="1"/>
</dbReference>
<evidence type="ECO:0000313" key="3">
    <source>
        <dbReference type="EMBL" id="TEB27747.1"/>
    </source>
</evidence>
<name>A0A4Y7T0R6_COPMI</name>
<dbReference type="Pfam" id="PF01636">
    <property type="entry name" value="APH"/>
    <property type="match status" value="1"/>
</dbReference>
<dbReference type="OrthoDB" id="2968323at2759"/>
<dbReference type="InterPro" id="IPR051035">
    <property type="entry name" value="Mito_inheritance_9"/>
</dbReference>
<evidence type="ECO:0000256" key="1">
    <source>
        <dbReference type="SAM" id="Coils"/>
    </source>
</evidence>
<dbReference type="SUPFAM" id="SSF56112">
    <property type="entry name" value="Protein kinase-like (PK-like)"/>
    <property type="match status" value="1"/>
</dbReference>
<gene>
    <name evidence="3" type="ORF">FA13DRAFT_1736209</name>
</gene>
<dbReference type="EMBL" id="QPFP01000037">
    <property type="protein sequence ID" value="TEB27747.1"/>
    <property type="molecule type" value="Genomic_DNA"/>
</dbReference>
<dbReference type="GO" id="GO:0005739">
    <property type="term" value="C:mitochondrion"/>
    <property type="evidence" value="ECO:0007669"/>
    <property type="project" value="TreeGrafter"/>
</dbReference>
<evidence type="ECO:0000313" key="4">
    <source>
        <dbReference type="Proteomes" id="UP000298030"/>
    </source>
</evidence>
<dbReference type="STRING" id="71717.A0A4Y7T0R6"/>
<feature type="domain" description="Aminoglycoside phosphotransferase" evidence="2">
    <location>
        <begin position="82"/>
        <end position="364"/>
    </location>
</feature>
<dbReference type="InterPro" id="IPR011009">
    <property type="entry name" value="Kinase-like_dom_sf"/>
</dbReference>
<accession>A0A4Y7T0R6</accession>
<dbReference type="Proteomes" id="UP000298030">
    <property type="component" value="Unassembled WGS sequence"/>
</dbReference>
<dbReference type="PANTHER" id="PTHR36091:SF2">
    <property type="entry name" value="AMINOGLYCOSIDE PHOSPHOTRANSFERASE DOMAIN-CONTAINING PROTEIN"/>
    <property type="match status" value="1"/>
</dbReference>
<keyword evidence="4" id="KW-1185">Reference proteome</keyword>
<organism evidence="3 4">
    <name type="scientific">Coprinellus micaceus</name>
    <name type="common">Glistening ink-cap mushroom</name>
    <name type="synonym">Coprinus micaceus</name>
    <dbReference type="NCBI Taxonomy" id="71717"/>
    <lineage>
        <taxon>Eukaryota</taxon>
        <taxon>Fungi</taxon>
        <taxon>Dikarya</taxon>
        <taxon>Basidiomycota</taxon>
        <taxon>Agaricomycotina</taxon>
        <taxon>Agaricomycetes</taxon>
        <taxon>Agaricomycetidae</taxon>
        <taxon>Agaricales</taxon>
        <taxon>Agaricineae</taxon>
        <taxon>Psathyrellaceae</taxon>
        <taxon>Coprinellus</taxon>
    </lineage>
</organism>
<protein>
    <recommendedName>
        <fullName evidence="2">Aminoglycoside phosphotransferase domain-containing protein</fullName>
    </recommendedName>
</protein>
<dbReference type="AlphaFoldDB" id="A0A4Y7T0R6"/>
<sequence length="561" mass="64324">MARSSTPGFSKSISSTAIPVRRRTLSKRPDPDYDLFNSTSHRWLYNESLRLAERQRIFNLPGLRQLAAHSVGRQPSDILSLSKLGEGGFNRTFLITMRDGFRMVARVPYGFPPVYLTVASEVATMDLLHSKGIPVPKIYGYNPSPDNEARTEYMFMEYVQGTSLADVWQDTVQNDPDESRAILKQVLDVEAKATSLTFPAGGSIYYKRDLEGLVTRTPIPLEDDRFCVGPDVSHMSWFGRRSQLDVDRGPFARAQDMLVAPALKELAYLKQFGRPLLPLRRQRRKGYGYKEKFPAEHTANLRRYLEMVPSLIRNTGTDLGRFCLRHPDLRDGNVFVERRSDSTDSSSVAGNGKWRIVSIIDWERTSALPEFLHDSVFQQLCVYDPQPDPDERPWHPNIAPSLPGNFSEITDEGQRAKVEETYRRQFINHLYVQSGGPWMGETLELKVGLMKAEENWDILNGVARGSSVPAPSCPITFDPQDVAETMALMKTQARVDWPLRIFEGITRISEAGRVDARDYRRARKFCREELEEKLERAETEEDRERVKEHWMYNDRDEEVYT</sequence>
<proteinExistence type="predicted"/>
<keyword evidence="1" id="KW-0175">Coiled coil</keyword>
<evidence type="ECO:0000259" key="2">
    <source>
        <dbReference type="Pfam" id="PF01636"/>
    </source>
</evidence>
<feature type="coiled-coil region" evidence="1">
    <location>
        <begin position="516"/>
        <end position="547"/>
    </location>
</feature>
<comment type="caution">
    <text evidence="3">The sequence shown here is derived from an EMBL/GenBank/DDBJ whole genome shotgun (WGS) entry which is preliminary data.</text>
</comment>
<reference evidence="3 4" key="1">
    <citation type="journal article" date="2019" name="Nat. Ecol. Evol.">
        <title>Megaphylogeny resolves global patterns of mushroom evolution.</title>
        <authorList>
            <person name="Varga T."/>
            <person name="Krizsan K."/>
            <person name="Foldi C."/>
            <person name="Dima B."/>
            <person name="Sanchez-Garcia M."/>
            <person name="Sanchez-Ramirez S."/>
            <person name="Szollosi G.J."/>
            <person name="Szarkandi J.G."/>
            <person name="Papp V."/>
            <person name="Albert L."/>
            <person name="Andreopoulos W."/>
            <person name="Angelini C."/>
            <person name="Antonin V."/>
            <person name="Barry K.W."/>
            <person name="Bougher N.L."/>
            <person name="Buchanan P."/>
            <person name="Buyck B."/>
            <person name="Bense V."/>
            <person name="Catcheside P."/>
            <person name="Chovatia M."/>
            <person name="Cooper J."/>
            <person name="Damon W."/>
            <person name="Desjardin D."/>
            <person name="Finy P."/>
            <person name="Geml J."/>
            <person name="Haridas S."/>
            <person name="Hughes K."/>
            <person name="Justo A."/>
            <person name="Karasinski D."/>
            <person name="Kautmanova I."/>
            <person name="Kiss B."/>
            <person name="Kocsube S."/>
            <person name="Kotiranta H."/>
            <person name="LaButti K.M."/>
            <person name="Lechner B.E."/>
            <person name="Liimatainen K."/>
            <person name="Lipzen A."/>
            <person name="Lukacs Z."/>
            <person name="Mihaltcheva S."/>
            <person name="Morgado L.N."/>
            <person name="Niskanen T."/>
            <person name="Noordeloos M.E."/>
            <person name="Ohm R.A."/>
            <person name="Ortiz-Santana B."/>
            <person name="Ovrebo C."/>
            <person name="Racz N."/>
            <person name="Riley R."/>
            <person name="Savchenko A."/>
            <person name="Shiryaev A."/>
            <person name="Soop K."/>
            <person name="Spirin V."/>
            <person name="Szebenyi C."/>
            <person name="Tomsovsky M."/>
            <person name="Tulloss R.E."/>
            <person name="Uehling J."/>
            <person name="Grigoriev I.V."/>
            <person name="Vagvolgyi C."/>
            <person name="Papp T."/>
            <person name="Martin F.M."/>
            <person name="Miettinen O."/>
            <person name="Hibbett D.S."/>
            <person name="Nagy L.G."/>
        </authorList>
    </citation>
    <scope>NUCLEOTIDE SEQUENCE [LARGE SCALE GENOMIC DNA]</scope>
    <source>
        <strain evidence="3 4">FP101781</strain>
    </source>
</reference>
<dbReference type="InterPro" id="IPR002575">
    <property type="entry name" value="Aminoglycoside_PTrfase"/>
</dbReference>
<dbReference type="PANTHER" id="PTHR36091">
    <property type="entry name" value="ALTERED INHERITANCE OF MITOCHONDRIA PROTEIN 9, MITOCHONDRIAL"/>
    <property type="match status" value="1"/>
</dbReference>